<evidence type="ECO:0000313" key="4">
    <source>
        <dbReference type="Proteomes" id="UP000799767"/>
    </source>
</evidence>
<dbReference type="GeneID" id="54476773"/>
<dbReference type="PANTHER" id="PTHR37534">
    <property type="entry name" value="TRANSCRIPTIONAL ACTIVATOR PROTEIN UGA3"/>
    <property type="match status" value="1"/>
</dbReference>
<reference evidence="3" key="1">
    <citation type="journal article" date="2020" name="Stud. Mycol.">
        <title>101 Dothideomycetes genomes: a test case for predicting lifestyles and emergence of pathogens.</title>
        <authorList>
            <person name="Haridas S."/>
            <person name="Albert R."/>
            <person name="Binder M."/>
            <person name="Bloem J."/>
            <person name="Labutti K."/>
            <person name="Salamov A."/>
            <person name="Andreopoulos B."/>
            <person name="Baker S."/>
            <person name="Barry K."/>
            <person name="Bills G."/>
            <person name="Bluhm B."/>
            <person name="Cannon C."/>
            <person name="Castanera R."/>
            <person name="Culley D."/>
            <person name="Daum C."/>
            <person name="Ezra D."/>
            <person name="Gonzalez J."/>
            <person name="Henrissat B."/>
            <person name="Kuo A."/>
            <person name="Liang C."/>
            <person name="Lipzen A."/>
            <person name="Lutzoni F."/>
            <person name="Magnuson J."/>
            <person name="Mondo S."/>
            <person name="Nolan M."/>
            <person name="Ohm R."/>
            <person name="Pangilinan J."/>
            <person name="Park H.-J."/>
            <person name="Ramirez L."/>
            <person name="Alfaro M."/>
            <person name="Sun H."/>
            <person name="Tritt A."/>
            <person name="Yoshinaga Y."/>
            <person name="Zwiers L.-H."/>
            <person name="Turgeon B."/>
            <person name="Goodwin S."/>
            <person name="Spatafora J."/>
            <person name="Crous P."/>
            <person name="Grigoriev I."/>
        </authorList>
    </citation>
    <scope>NUCLEOTIDE SEQUENCE</scope>
    <source>
        <strain evidence="3">CBS 113389</strain>
    </source>
</reference>
<evidence type="ECO:0000256" key="2">
    <source>
        <dbReference type="ARBA" id="ARBA00023242"/>
    </source>
</evidence>
<accession>A0A6A6PF60</accession>
<dbReference type="EMBL" id="MU001643">
    <property type="protein sequence ID" value="KAF2478619.1"/>
    <property type="molecule type" value="Genomic_DNA"/>
</dbReference>
<protein>
    <submittedName>
        <fullName evidence="3">Fungal-specific transcription factor domain-containing protein</fullName>
    </submittedName>
</protein>
<gene>
    <name evidence="3" type="ORF">BDY17DRAFT_313910</name>
</gene>
<comment type="subcellular location">
    <subcellularLocation>
        <location evidence="1">Nucleus</location>
    </subcellularLocation>
</comment>
<dbReference type="OrthoDB" id="3509362at2759"/>
<dbReference type="Proteomes" id="UP000799767">
    <property type="component" value="Unassembled WGS sequence"/>
</dbReference>
<dbReference type="GO" id="GO:0045944">
    <property type="term" value="P:positive regulation of transcription by RNA polymerase II"/>
    <property type="evidence" value="ECO:0007669"/>
    <property type="project" value="TreeGrafter"/>
</dbReference>
<name>A0A6A6PF60_9PEZI</name>
<evidence type="ECO:0000313" key="3">
    <source>
        <dbReference type="EMBL" id="KAF2478619.1"/>
    </source>
</evidence>
<dbReference type="GO" id="GO:0003700">
    <property type="term" value="F:DNA-binding transcription factor activity"/>
    <property type="evidence" value="ECO:0007669"/>
    <property type="project" value="TreeGrafter"/>
</dbReference>
<proteinExistence type="predicted"/>
<organism evidence="3 4">
    <name type="scientific">Neohortaea acidophila</name>
    <dbReference type="NCBI Taxonomy" id="245834"/>
    <lineage>
        <taxon>Eukaryota</taxon>
        <taxon>Fungi</taxon>
        <taxon>Dikarya</taxon>
        <taxon>Ascomycota</taxon>
        <taxon>Pezizomycotina</taxon>
        <taxon>Dothideomycetes</taxon>
        <taxon>Dothideomycetidae</taxon>
        <taxon>Mycosphaerellales</taxon>
        <taxon>Teratosphaeriaceae</taxon>
        <taxon>Neohortaea</taxon>
    </lineage>
</organism>
<dbReference type="Pfam" id="PF11951">
    <property type="entry name" value="Fungal_trans_2"/>
    <property type="match status" value="1"/>
</dbReference>
<dbReference type="PANTHER" id="PTHR37534:SF7">
    <property type="entry name" value="TRANSCRIPTIONAL ACTIVATOR PROTEIN UGA3"/>
    <property type="match status" value="1"/>
</dbReference>
<dbReference type="InterPro" id="IPR021858">
    <property type="entry name" value="Fun_TF"/>
</dbReference>
<keyword evidence="2" id="KW-0539">Nucleus</keyword>
<dbReference type="RefSeq" id="XP_033585189.1">
    <property type="nucleotide sequence ID" value="XM_033735771.1"/>
</dbReference>
<dbReference type="AlphaFoldDB" id="A0A6A6PF60"/>
<sequence>MALRYYIQSFASTLSTNAENNGFLSILLPMAMTDAPLMDTLVAWSTSHLAIRQQNVQVKALEDRSVALRSFATNLRDLPPLTCLAICLVLTSMEAVLGNTLSWYSHLSAAARIINSTVSPRLDDSSLASSLDSSAEGRWLLRNFSYHDILASVSRSRAMLIPGLDFLGADAIQVPDTYLGFGVPPMKLLGEINVLSQTLTNYENTSNTASAAGDSSDAAEIAARLYAIEAELRQWRADGSPDDPLIMLADSYRSAILICLYRALRYHRLADPTTATQQIQAEVGEIVTRITSLPHGSSPECTLLFPLFMAGGEAQSTEHRAAIENRMETIAENREFQNLREALDVLKEVWSVQSRTTAIDPARPYDWTCVLERRQWDLALS</sequence>
<dbReference type="GO" id="GO:0000976">
    <property type="term" value="F:transcription cis-regulatory region binding"/>
    <property type="evidence" value="ECO:0007669"/>
    <property type="project" value="TreeGrafter"/>
</dbReference>
<dbReference type="GO" id="GO:0005634">
    <property type="term" value="C:nucleus"/>
    <property type="evidence" value="ECO:0007669"/>
    <property type="project" value="UniProtKB-SubCell"/>
</dbReference>
<keyword evidence="4" id="KW-1185">Reference proteome</keyword>
<evidence type="ECO:0000256" key="1">
    <source>
        <dbReference type="ARBA" id="ARBA00004123"/>
    </source>
</evidence>